<gene>
    <name evidence="8" type="ORF">A3A48_01860</name>
</gene>
<dbReference type="InterPro" id="IPR036249">
    <property type="entry name" value="Thioredoxin-like_sf"/>
</dbReference>
<reference evidence="8 9" key="1">
    <citation type="journal article" date="2016" name="Nat. Commun.">
        <title>Thousands of microbial genomes shed light on interconnected biogeochemical processes in an aquifer system.</title>
        <authorList>
            <person name="Anantharaman K."/>
            <person name="Brown C.T."/>
            <person name="Hug L.A."/>
            <person name="Sharon I."/>
            <person name="Castelle C.J."/>
            <person name="Probst A.J."/>
            <person name="Thomas B.C."/>
            <person name="Singh A."/>
            <person name="Wilkins M.J."/>
            <person name="Karaoz U."/>
            <person name="Brodie E.L."/>
            <person name="Williams K.H."/>
            <person name="Hubbard S.S."/>
            <person name="Banfield J.F."/>
        </authorList>
    </citation>
    <scope>NUCLEOTIDE SEQUENCE [LARGE SCALE GENOMIC DNA]</scope>
</reference>
<evidence type="ECO:0000256" key="6">
    <source>
        <dbReference type="SAM" id="Phobius"/>
    </source>
</evidence>
<keyword evidence="5" id="KW-0676">Redox-active center</keyword>
<dbReference type="AlphaFoldDB" id="A0A1F5GU07"/>
<sequence length="216" mass="24026">MNTNTKFFVGIGLSTILIIVAGVFLLGRSSGQKSEVGGVTDQAVLSGDARHAIGDPNAPFKIVEFADFQCPACRVAYPIVKKIIEESTDKVFFVYRYYPLSSHKNGKIASQAAEAAGLQEKFWEMHDLLYEKQSEWSESNKPKEVFEGYAKDLELDVQKFKDDMTNVITSVNQDYADGNKVGVSSTPTFFINGQKYPGVLQQSQFQELIDQESKSL</sequence>
<dbReference type="PROSITE" id="PS51352">
    <property type="entry name" value="THIOREDOXIN_2"/>
    <property type="match status" value="1"/>
</dbReference>
<dbReference type="InterPro" id="IPR012336">
    <property type="entry name" value="Thioredoxin-like_fold"/>
</dbReference>
<name>A0A1F5GU07_9BACT</name>
<dbReference type="Proteomes" id="UP000178336">
    <property type="component" value="Unassembled WGS sequence"/>
</dbReference>
<accession>A0A1F5GU07</accession>
<dbReference type="PANTHER" id="PTHR13887">
    <property type="entry name" value="GLUTATHIONE S-TRANSFERASE KAPPA"/>
    <property type="match status" value="1"/>
</dbReference>
<dbReference type="EMBL" id="MFBN01000020">
    <property type="protein sequence ID" value="OGD95325.1"/>
    <property type="molecule type" value="Genomic_DNA"/>
</dbReference>
<keyword evidence="4" id="KW-1015">Disulfide bond</keyword>
<protein>
    <recommendedName>
        <fullName evidence="7">Thioredoxin domain-containing protein</fullName>
    </recommendedName>
</protein>
<evidence type="ECO:0000313" key="8">
    <source>
        <dbReference type="EMBL" id="OGD95325.1"/>
    </source>
</evidence>
<evidence type="ECO:0000256" key="3">
    <source>
        <dbReference type="ARBA" id="ARBA00023002"/>
    </source>
</evidence>
<keyword evidence="2" id="KW-0732">Signal</keyword>
<evidence type="ECO:0000256" key="2">
    <source>
        <dbReference type="ARBA" id="ARBA00022729"/>
    </source>
</evidence>
<keyword evidence="6" id="KW-0472">Membrane</keyword>
<feature type="domain" description="Thioredoxin" evidence="7">
    <location>
        <begin position="28"/>
        <end position="214"/>
    </location>
</feature>
<organism evidence="8 9">
    <name type="scientific">Candidatus Curtissbacteria bacterium RIFCSPLOWO2_01_FULL_37_9</name>
    <dbReference type="NCBI Taxonomy" id="1797724"/>
    <lineage>
        <taxon>Bacteria</taxon>
        <taxon>Candidatus Curtissiibacteriota</taxon>
    </lineage>
</organism>
<evidence type="ECO:0000256" key="5">
    <source>
        <dbReference type="ARBA" id="ARBA00023284"/>
    </source>
</evidence>
<dbReference type="InterPro" id="IPR013766">
    <property type="entry name" value="Thioredoxin_domain"/>
</dbReference>
<proteinExistence type="inferred from homology"/>
<evidence type="ECO:0000313" key="9">
    <source>
        <dbReference type="Proteomes" id="UP000178336"/>
    </source>
</evidence>
<keyword evidence="6" id="KW-1133">Transmembrane helix</keyword>
<comment type="similarity">
    <text evidence="1">Belongs to the thioredoxin family. DsbA subfamily.</text>
</comment>
<dbReference type="PANTHER" id="PTHR13887:SF14">
    <property type="entry name" value="DISULFIDE BOND FORMATION PROTEIN D"/>
    <property type="match status" value="1"/>
</dbReference>
<evidence type="ECO:0000256" key="4">
    <source>
        <dbReference type="ARBA" id="ARBA00023157"/>
    </source>
</evidence>
<dbReference type="Gene3D" id="3.40.30.10">
    <property type="entry name" value="Glutaredoxin"/>
    <property type="match status" value="1"/>
</dbReference>
<comment type="caution">
    <text evidence="8">The sequence shown here is derived from an EMBL/GenBank/DDBJ whole genome shotgun (WGS) entry which is preliminary data.</text>
</comment>
<feature type="transmembrane region" description="Helical" evidence="6">
    <location>
        <begin position="6"/>
        <end position="26"/>
    </location>
</feature>
<evidence type="ECO:0000259" key="7">
    <source>
        <dbReference type="PROSITE" id="PS51352"/>
    </source>
</evidence>
<dbReference type="GO" id="GO:0016491">
    <property type="term" value="F:oxidoreductase activity"/>
    <property type="evidence" value="ECO:0007669"/>
    <property type="project" value="UniProtKB-KW"/>
</dbReference>
<keyword evidence="6" id="KW-0812">Transmembrane</keyword>
<dbReference type="SUPFAM" id="SSF52833">
    <property type="entry name" value="Thioredoxin-like"/>
    <property type="match status" value="1"/>
</dbReference>
<keyword evidence="3" id="KW-0560">Oxidoreductase</keyword>
<dbReference type="STRING" id="1797724.A3A48_01860"/>
<dbReference type="Pfam" id="PF13462">
    <property type="entry name" value="Thioredoxin_4"/>
    <property type="match status" value="1"/>
</dbReference>
<evidence type="ECO:0000256" key="1">
    <source>
        <dbReference type="ARBA" id="ARBA00005791"/>
    </source>
</evidence>